<feature type="domain" description="Thiamine pyrophosphate enzyme TPP-binding" evidence="5">
    <location>
        <begin position="442"/>
        <end position="587"/>
    </location>
</feature>
<evidence type="ECO:0000259" key="6">
    <source>
        <dbReference type="Pfam" id="PF02776"/>
    </source>
</evidence>
<reference evidence="7 8" key="1">
    <citation type="submission" date="2020-07" db="EMBL/GenBank/DDBJ databases">
        <title>Thermogemmata thermophila gen. nov., sp. nov., a novel moderate thermophilic planctomycete from a Kamchatka hot spring.</title>
        <authorList>
            <person name="Elcheninov A.G."/>
            <person name="Podosokorskaya O.A."/>
            <person name="Kovaleva O.L."/>
            <person name="Novikov A."/>
            <person name="Bonch-Osmolovskaya E.A."/>
            <person name="Toshchakov S.V."/>
            <person name="Kublanov I.V."/>
        </authorList>
    </citation>
    <scope>NUCLEOTIDE SEQUENCE [LARGE SCALE GENOMIC DNA]</scope>
    <source>
        <strain evidence="7 8">2918</strain>
    </source>
</reference>
<dbReference type="PANTHER" id="PTHR18968">
    <property type="entry name" value="THIAMINE PYROPHOSPHATE ENZYMES"/>
    <property type="match status" value="1"/>
</dbReference>
<keyword evidence="8" id="KW-1185">Reference proteome</keyword>
<dbReference type="PROSITE" id="PS51318">
    <property type="entry name" value="TAT"/>
    <property type="match status" value="1"/>
</dbReference>
<name>A0A7V9ABB0_9BACT</name>
<dbReference type="Gene3D" id="3.40.50.970">
    <property type="match status" value="2"/>
</dbReference>
<dbReference type="GO" id="GO:0003984">
    <property type="term" value="F:acetolactate synthase activity"/>
    <property type="evidence" value="ECO:0007669"/>
    <property type="project" value="TreeGrafter"/>
</dbReference>
<dbReference type="InterPro" id="IPR011766">
    <property type="entry name" value="TPP_enzyme_TPP-bd"/>
</dbReference>
<dbReference type="Pfam" id="PF02775">
    <property type="entry name" value="TPP_enzyme_C"/>
    <property type="match status" value="1"/>
</dbReference>
<sequence>MEPVWGPLSRRAWMQSVAAIGGSGALAGAVSAGPLARLRQRRKPDWVVGRMSGAEALVTALQLEGVGCVYGIPGAQENELWDTFKQKGLPYLLVAHEFSAACMADGYARSTGQPGVLCVVPGPGVTNSLTGLGEALLDSSAVVAIVGDVANGADARPFQVHSLPQVELLKPVCKSIYPVQTVEQIPAAVRQAFVAAQQEEPGPVAVVVPYNLFIEVRDFRCPPPPEPPPPWDEAAFARALELLADPTARIGIYAGYGCMEATAELQAVAELLQAPVATSVSGKGVIPENHPLAVGWGFGPHASEVAEAVFAGDGRLPRQAGVTTLLAIGVKFSEVSTGYYGNPQPQRVIHVDSSAANLGRILRTDVCVHADARLFLGRLLTHADRLRRPANPQLMQRIAQLKAEVQRRFARIPQPPCGVDPLALIRALRCHLPADALLFTDVTVSEHLAAEHFTVYHPRTYFNPVDNQAMGWSIPAAIGAQRVHPGRLVATLTGDGCALMSALELSTAAREHLPVKFFILDDQAYHYMQMLQLPAYLRTTATILARLDYKALAQALGLAYLDITRHDQLDERLRQALEHPGPVLVRVATDYHERKIRWIEAVRRRYARELTPAQKARFLARIGARALRLKESD</sequence>
<evidence type="ECO:0000256" key="2">
    <source>
        <dbReference type="ARBA" id="ARBA00023052"/>
    </source>
</evidence>
<dbReference type="InterPro" id="IPR012001">
    <property type="entry name" value="Thiamin_PyroP_enz_TPP-bd_dom"/>
</dbReference>
<evidence type="ECO:0000313" key="7">
    <source>
        <dbReference type="EMBL" id="MBA2226026.1"/>
    </source>
</evidence>
<evidence type="ECO:0000313" key="8">
    <source>
        <dbReference type="Proteomes" id="UP000542342"/>
    </source>
</evidence>
<dbReference type="AlphaFoldDB" id="A0A7V9ABB0"/>
<gene>
    <name evidence="7" type="ORF">H0921_07610</name>
</gene>
<evidence type="ECO:0000256" key="3">
    <source>
        <dbReference type="RuleBase" id="RU362132"/>
    </source>
</evidence>
<dbReference type="EMBL" id="JACEFB010000004">
    <property type="protein sequence ID" value="MBA2226026.1"/>
    <property type="molecule type" value="Genomic_DNA"/>
</dbReference>
<dbReference type="Pfam" id="PF00205">
    <property type="entry name" value="TPP_enzyme_M"/>
    <property type="match status" value="1"/>
</dbReference>
<dbReference type="GO" id="GO:0009099">
    <property type="term" value="P:L-valine biosynthetic process"/>
    <property type="evidence" value="ECO:0007669"/>
    <property type="project" value="TreeGrafter"/>
</dbReference>
<feature type="domain" description="Thiamine pyrophosphate enzyme central" evidence="4">
    <location>
        <begin position="238"/>
        <end position="379"/>
    </location>
</feature>
<dbReference type="GO" id="GO:0005948">
    <property type="term" value="C:acetolactate synthase complex"/>
    <property type="evidence" value="ECO:0007669"/>
    <property type="project" value="TreeGrafter"/>
</dbReference>
<comment type="similarity">
    <text evidence="1 3">Belongs to the TPP enzyme family.</text>
</comment>
<dbReference type="Gene3D" id="3.40.50.1220">
    <property type="entry name" value="TPP-binding domain"/>
    <property type="match status" value="1"/>
</dbReference>
<dbReference type="InterPro" id="IPR029061">
    <property type="entry name" value="THDP-binding"/>
</dbReference>
<dbReference type="Pfam" id="PF02776">
    <property type="entry name" value="TPP_enzyme_N"/>
    <property type="match status" value="1"/>
</dbReference>
<organism evidence="7 8">
    <name type="scientific">Thermogemmata fonticola</name>
    <dbReference type="NCBI Taxonomy" id="2755323"/>
    <lineage>
        <taxon>Bacteria</taxon>
        <taxon>Pseudomonadati</taxon>
        <taxon>Planctomycetota</taxon>
        <taxon>Planctomycetia</taxon>
        <taxon>Gemmatales</taxon>
        <taxon>Gemmataceae</taxon>
        <taxon>Thermogemmata</taxon>
    </lineage>
</organism>
<dbReference type="CDD" id="cd07035">
    <property type="entry name" value="TPP_PYR_POX_like"/>
    <property type="match status" value="1"/>
</dbReference>
<dbReference type="GO" id="GO:0050660">
    <property type="term" value="F:flavin adenine dinucleotide binding"/>
    <property type="evidence" value="ECO:0007669"/>
    <property type="project" value="TreeGrafter"/>
</dbReference>
<dbReference type="Proteomes" id="UP000542342">
    <property type="component" value="Unassembled WGS sequence"/>
</dbReference>
<dbReference type="SUPFAM" id="SSF52467">
    <property type="entry name" value="DHS-like NAD/FAD-binding domain"/>
    <property type="match status" value="1"/>
</dbReference>
<keyword evidence="2 3" id="KW-0786">Thiamine pyrophosphate</keyword>
<dbReference type="GO" id="GO:0009097">
    <property type="term" value="P:isoleucine biosynthetic process"/>
    <property type="evidence" value="ECO:0007669"/>
    <property type="project" value="TreeGrafter"/>
</dbReference>
<proteinExistence type="inferred from homology"/>
<accession>A0A7V9ABB0</accession>
<dbReference type="GO" id="GO:0000287">
    <property type="term" value="F:magnesium ion binding"/>
    <property type="evidence" value="ECO:0007669"/>
    <property type="project" value="InterPro"/>
</dbReference>
<dbReference type="InterPro" id="IPR012000">
    <property type="entry name" value="Thiamin_PyroP_enz_cen_dom"/>
</dbReference>
<dbReference type="SUPFAM" id="SSF52518">
    <property type="entry name" value="Thiamin diphosphate-binding fold (THDP-binding)"/>
    <property type="match status" value="2"/>
</dbReference>
<dbReference type="InterPro" id="IPR045229">
    <property type="entry name" value="TPP_enz"/>
</dbReference>
<evidence type="ECO:0000259" key="4">
    <source>
        <dbReference type="Pfam" id="PF00205"/>
    </source>
</evidence>
<dbReference type="CDD" id="cd00568">
    <property type="entry name" value="TPP_enzymes"/>
    <property type="match status" value="1"/>
</dbReference>
<dbReference type="InterPro" id="IPR006311">
    <property type="entry name" value="TAT_signal"/>
</dbReference>
<dbReference type="GO" id="GO:0030976">
    <property type="term" value="F:thiamine pyrophosphate binding"/>
    <property type="evidence" value="ECO:0007669"/>
    <property type="project" value="InterPro"/>
</dbReference>
<dbReference type="InterPro" id="IPR029035">
    <property type="entry name" value="DHS-like_NAD/FAD-binding_dom"/>
</dbReference>
<dbReference type="PANTHER" id="PTHR18968:SF13">
    <property type="entry name" value="ACETOLACTATE SYNTHASE CATALYTIC SUBUNIT, MITOCHONDRIAL"/>
    <property type="match status" value="1"/>
</dbReference>
<protein>
    <submittedName>
        <fullName evidence="7">Thiamine pyrophosphate-binding protein</fullName>
    </submittedName>
</protein>
<comment type="caution">
    <text evidence="7">The sequence shown here is derived from an EMBL/GenBank/DDBJ whole genome shotgun (WGS) entry which is preliminary data.</text>
</comment>
<feature type="domain" description="Thiamine pyrophosphate enzyme N-terminal TPP-binding" evidence="6">
    <location>
        <begin position="51"/>
        <end position="153"/>
    </location>
</feature>
<evidence type="ECO:0000256" key="1">
    <source>
        <dbReference type="ARBA" id="ARBA00007812"/>
    </source>
</evidence>
<evidence type="ECO:0000259" key="5">
    <source>
        <dbReference type="Pfam" id="PF02775"/>
    </source>
</evidence>